<dbReference type="InterPro" id="IPR000182">
    <property type="entry name" value="GNAT_dom"/>
</dbReference>
<name>A0A3T1CYI7_9BACL</name>
<dbReference type="RefSeq" id="WP_157993908.1">
    <property type="nucleotide sequence ID" value="NZ_AP019400.1"/>
</dbReference>
<proteinExistence type="predicted"/>
<dbReference type="CDD" id="cd04301">
    <property type="entry name" value="NAT_SF"/>
    <property type="match status" value="1"/>
</dbReference>
<dbReference type="PANTHER" id="PTHR31143:SF2">
    <property type="entry name" value="FR47-LIKE DOMAIN-CONTAINING PROTEIN-RELATED"/>
    <property type="match status" value="1"/>
</dbReference>
<organism evidence="2 3">
    <name type="scientific">Cohnella abietis</name>
    <dbReference type="NCBI Taxonomy" id="2507935"/>
    <lineage>
        <taxon>Bacteria</taxon>
        <taxon>Bacillati</taxon>
        <taxon>Bacillota</taxon>
        <taxon>Bacilli</taxon>
        <taxon>Bacillales</taxon>
        <taxon>Paenibacillaceae</taxon>
        <taxon>Cohnella</taxon>
    </lineage>
</organism>
<evidence type="ECO:0000259" key="1">
    <source>
        <dbReference type="PROSITE" id="PS51186"/>
    </source>
</evidence>
<dbReference type="InterPro" id="IPR027365">
    <property type="entry name" value="GNAT_acetyltra_YdfB-like"/>
</dbReference>
<dbReference type="Proteomes" id="UP000289856">
    <property type="component" value="Chromosome"/>
</dbReference>
<dbReference type="GO" id="GO:0016747">
    <property type="term" value="F:acyltransferase activity, transferring groups other than amino-acyl groups"/>
    <property type="evidence" value="ECO:0007669"/>
    <property type="project" value="InterPro"/>
</dbReference>
<evidence type="ECO:0000313" key="3">
    <source>
        <dbReference type="Proteomes" id="UP000289856"/>
    </source>
</evidence>
<dbReference type="PANTHER" id="PTHR31143">
    <property type="match status" value="1"/>
</dbReference>
<dbReference type="EMBL" id="AP019400">
    <property type="protein sequence ID" value="BBI30815.1"/>
    <property type="molecule type" value="Genomic_DNA"/>
</dbReference>
<keyword evidence="3" id="KW-1185">Reference proteome</keyword>
<dbReference type="Pfam" id="PF12746">
    <property type="entry name" value="GNAT_acetyltran"/>
    <property type="match status" value="1"/>
</dbReference>
<dbReference type="AlphaFoldDB" id="A0A3T1CYI7"/>
<reference evidence="2 3" key="1">
    <citation type="submission" date="2019-01" db="EMBL/GenBank/DDBJ databases">
        <title>Complete genome sequence of Cohnella hallensis HS21 isolated from Korean fir (Abies koreana) rhizospheric soil.</title>
        <authorList>
            <person name="Jiang L."/>
            <person name="Kang S.W."/>
            <person name="Kim S."/>
            <person name="Jung J."/>
            <person name="Kim C.Y."/>
            <person name="Kim D.H."/>
            <person name="Kim S.W."/>
            <person name="Lee J."/>
        </authorList>
    </citation>
    <scope>NUCLEOTIDE SEQUENCE [LARGE SCALE GENOMIC DNA]</scope>
    <source>
        <strain evidence="2 3">HS21</strain>
    </source>
</reference>
<accession>A0A3T1CYI7</accession>
<dbReference type="SUPFAM" id="SSF55729">
    <property type="entry name" value="Acyl-CoA N-acyltransferases (Nat)"/>
    <property type="match status" value="1"/>
</dbReference>
<feature type="domain" description="N-acetyltransferase" evidence="1">
    <location>
        <begin position="136"/>
        <end position="271"/>
    </location>
</feature>
<dbReference type="KEGG" id="cohn:KCTCHS21_02140"/>
<evidence type="ECO:0000313" key="2">
    <source>
        <dbReference type="EMBL" id="BBI30815.1"/>
    </source>
</evidence>
<gene>
    <name evidence="2" type="ORF">KCTCHS21_02140</name>
</gene>
<dbReference type="InterPro" id="IPR016181">
    <property type="entry name" value="Acyl_CoA_acyltransferase"/>
</dbReference>
<dbReference type="OrthoDB" id="2773476at2"/>
<dbReference type="PROSITE" id="PS51186">
    <property type="entry name" value="GNAT"/>
    <property type="match status" value="1"/>
</dbReference>
<dbReference type="Gene3D" id="3.40.630.30">
    <property type="match status" value="1"/>
</dbReference>
<protein>
    <recommendedName>
        <fullName evidence="1">N-acetyltransferase domain-containing protein</fullName>
    </recommendedName>
</protein>
<sequence length="271" mass="31332">MYELSRDQFHKAIPLLENGHPHPEVQSILENNNPGWIFSDQVSSPRTALVWSKGMKGFYLIGDETNNAFTCKLDDFVTASIAPRMMELGMNYFEVSGHHDNWNLNSIFASREMHQWDQIAYELSDFNAHTDEHSNLRVVNLRSQEWRKQNVLNREFVYAHIDQFWETHEDFYNIGYGYAAIDGFEIIGVCYSSFVTKEKHAIGIETLPQHHRRGVGTCLASLVAKDIAQNGYHSYWDCSQSNEASKNLALRLGFQQIHQYQCVGFHLTTNY</sequence>